<name>A0ABR1R881_9PEZI</name>
<comment type="similarity">
    <text evidence="2">Belongs to the serine/threonine dehydratase family.</text>
</comment>
<evidence type="ECO:0000313" key="9">
    <source>
        <dbReference type="Proteomes" id="UP001396898"/>
    </source>
</evidence>
<dbReference type="Proteomes" id="UP001396898">
    <property type="component" value="Unassembled WGS sequence"/>
</dbReference>
<comment type="caution">
    <text evidence="8">The sequence shown here is derived from an EMBL/GenBank/DDBJ whole genome shotgun (WGS) entry which is preliminary data.</text>
</comment>
<gene>
    <name evidence="8" type="ORF">PG991_014213</name>
</gene>
<comment type="catalytic activity">
    <reaction evidence="6">
        <text>L-serine = pyruvate + NH4(+)</text>
        <dbReference type="Rhea" id="RHEA:19169"/>
        <dbReference type="ChEBI" id="CHEBI:15361"/>
        <dbReference type="ChEBI" id="CHEBI:28938"/>
        <dbReference type="ChEBI" id="CHEBI:33384"/>
        <dbReference type="EC" id="4.3.1.17"/>
    </reaction>
</comment>
<dbReference type="InterPro" id="IPR001926">
    <property type="entry name" value="TrpB-like_PALP"/>
</dbReference>
<evidence type="ECO:0000256" key="5">
    <source>
        <dbReference type="ARBA" id="ARBA00023239"/>
    </source>
</evidence>
<dbReference type="PANTHER" id="PTHR48078">
    <property type="entry name" value="THREONINE DEHYDRATASE, MITOCHONDRIAL-RELATED"/>
    <property type="match status" value="1"/>
</dbReference>
<dbReference type="InterPro" id="IPR050147">
    <property type="entry name" value="Ser/Thr_Dehydratase"/>
</dbReference>
<feature type="domain" description="Tryptophan synthase beta chain-like PALP" evidence="7">
    <location>
        <begin position="15"/>
        <end position="339"/>
    </location>
</feature>
<dbReference type="PANTHER" id="PTHR48078:SF2">
    <property type="entry name" value="CATABOLIC L-SERINE_THREONINE DEHYDRATASE"/>
    <property type="match status" value="1"/>
</dbReference>
<proteinExistence type="inferred from homology"/>
<organism evidence="8 9">
    <name type="scientific">Apiospora marii</name>
    <dbReference type="NCBI Taxonomy" id="335849"/>
    <lineage>
        <taxon>Eukaryota</taxon>
        <taxon>Fungi</taxon>
        <taxon>Dikarya</taxon>
        <taxon>Ascomycota</taxon>
        <taxon>Pezizomycotina</taxon>
        <taxon>Sordariomycetes</taxon>
        <taxon>Xylariomycetidae</taxon>
        <taxon>Amphisphaeriales</taxon>
        <taxon>Apiosporaceae</taxon>
        <taxon>Apiospora</taxon>
    </lineage>
</organism>
<evidence type="ECO:0000256" key="1">
    <source>
        <dbReference type="ARBA" id="ARBA00001933"/>
    </source>
</evidence>
<dbReference type="EC" id="4.3.1.17" evidence="3"/>
<reference evidence="8 9" key="1">
    <citation type="submission" date="2023-01" db="EMBL/GenBank/DDBJ databases">
        <title>Analysis of 21 Apiospora genomes using comparative genomics revels a genus with tremendous synthesis potential of carbohydrate active enzymes and secondary metabolites.</title>
        <authorList>
            <person name="Sorensen T."/>
        </authorList>
    </citation>
    <scope>NUCLEOTIDE SEQUENCE [LARGE SCALE GENOMIC DNA]</scope>
    <source>
        <strain evidence="8 9">CBS 20057</strain>
    </source>
</reference>
<dbReference type="Pfam" id="PF00291">
    <property type="entry name" value="PALP"/>
    <property type="match status" value="1"/>
</dbReference>
<keyword evidence="4" id="KW-0663">Pyridoxal phosphate</keyword>
<dbReference type="EMBL" id="JAQQWI010000018">
    <property type="protein sequence ID" value="KAK8001991.1"/>
    <property type="molecule type" value="Genomic_DNA"/>
</dbReference>
<evidence type="ECO:0000256" key="2">
    <source>
        <dbReference type="ARBA" id="ARBA00010869"/>
    </source>
</evidence>
<keyword evidence="5" id="KW-0456">Lyase</keyword>
<protein>
    <recommendedName>
        <fullName evidence="3">L-serine ammonia-lyase</fullName>
        <ecNumber evidence="3">4.3.1.17</ecNumber>
    </recommendedName>
</protein>
<dbReference type="Gene3D" id="3.40.50.1100">
    <property type="match status" value="2"/>
</dbReference>
<evidence type="ECO:0000259" key="7">
    <source>
        <dbReference type="Pfam" id="PF00291"/>
    </source>
</evidence>
<dbReference type="InterPro" id="IPR000634">
    <property type="entry name" value="Ser/Thr_deHydtase_PyrdxlP-BS"/>
</dbReference>
<sequence length="357" mass="37861">MGSFTPEPEPQKLWIETPCIPSIPMSQAAGCNIFLKLENLQPSGSFKSRGIGNMMHKAMLSQQQHPTGKPAHFYCSSGGNAGLACATAAIALARRCTIVVPTTTSPLIIGKLRRLGAEVVQTGAHWAAADAHLREALLSRDPAGVYVPPFDHPDIWEGHASMVDELAVQLPALLDQGKGDGVPDAIVCNCGGGGLLNGVMEGVERQKRWAAAKHKKPRVMAVETVGADSLHASARAGEHTTLPNITSIANTLGAVRVSAKTWEWYDSKSKDDLLTSVTVTDAEAVMGSARLADDALVLVEVACGATIATVYNGELRRTLGKGLSDAEWAAMNVVVIVCGGTNITLEMLQKYREEYGV</sequence>
<evidence type="ECO:0000256" key="3">
    <source>
        <dbReference type="ARBA" id="ARBA00012093"/>
    </source>
</evidence>
<dbReference type="InterPro" id="IPR036052">
    <property type="entry name" value="TrpB-like_PALP_sf"/>
</dbReference>
<evidence type="ECO:0000256" key="4">
    <source>
        <dbReference type="ARBA" id="ARBA00022898"/>
    </source>
</evidence>
<keyword evidence="9" id="KW-1185">Reference proteome</keyword>
<evidence type="ECO:0000313" key="8">
    <source>
        <dbReference type="EMBL" id="KAK8001991.1"/>
    </source>
</evidence>
<evidence type="ECO:0000256" key="6">
    <source>
        <dbReference type="ARBA" id="ARBA00049406"/>
    </source>
</evidence>
<comment type="cofactor">
    <cofactor evidence="1">
        <name>pyridoxal 5'-phosphate</name>
        <dbReference type="ChEBI" id="CHEBI:597326"/>
    </cofactor>
</comment>
<accession>A0ABR1R881</accession>
<dbReference type="SUPFAM" id="SSF53686">
    <property type="entry name" value="Tryptophan synthase beta subunit-like PLP-dependent enzymes"/>
    <property type="match status" value="1"/>
</dbReference>
<dbReference type="PROSITE" id="PS00165">
    <property type="entry name" value="DEHYDRATASE_SER_THR"/>
    <property type="match status" value="1"/>
</dbReference>